<dbReference type="InterPro" id="IPR003660">
    <property type="entry name" value="HAMP_dom"/>
</dbReference>
<dbReference type="InterPro" id="IPR050428">
    <property type="entry name" value="TCS_sensor_his_kinase"/>
</dbReference>
<dbReference type="InterPro" id="IPR005467">
    <property type="entry name" value="His_kinase_dom"/>
</dbReference>
<dbReference type="PRINTS" id="PR00344">
    <property type="entry name" value="BCTRLSENSOR"/>
</dbReference>
<dbReference type="EC" id="2.7.13.3" evidence="3"/>
<dbReference type="InterPro" id="IPR004358">
    <property type="entry name" value="Sig_transdc_His_kin-like_C"/>
</dbReference>
<protein>
    <recommendedName>
        <fullName evidence="3">histidine kinase</fullName>
        <ecNumber evidence="3">2.7.13.3</ecNumber>
    </recommendedName>
</protein>
<evidence type="ECO:0000313" key="16">
    <source>
        <dbReference type="Proteomes" id="UP001433071"/>
    </source>
</evidence>
<dbReference type="PROSITE" id="PS50885">
    <property type="entry name" value="HAMP"/>
    <property type="match status" value="1"/>
</dbReference>
<dbReference type="Gene3D" id="3.30.565.10">
    <property type="entry name" value="Histidine kinase-like ATPase, C-terminal domain"/>
    <property type="match status" value="1"/>
</dbReference>
<evidence type="ECO:0000256" key="2">
    <source>
        <dbReference type="ARBA" id="ARBA00004370"/>
    </source>
</evidence>
<keyword evidence="9" id="KW-0902">Two-component regulatory system</keyword>
<evidence type="ECO:0000256" key="3">
    <source>
        <dbReference type="ARBA" id="ARBA00012438"/>
    </source>
</evidence>
<proteinExistence type="predicted"/>
<reference evidence="15 16" key="1">
    <citation type="journal article" date="2024" name="Proc. Natl. Acad. Sci. U.S.A.">
        <title>The evolutionary genomics of adaptation to stress in wild rhizobium bacteria.</title>
        <authorList>
            <person name="Kehlet-Delgado H."/>
            <person name="Montoya A.P."/>
            <person name="Jensen K.T."/>
            <person name="Wendlandt C.E."/>
            <person name="Dexheimer C."/>
            <person name="Roberts M."/>
            <person name="Torres Martinez L."/>
            <person name="Friesen M.L."/>
            <person name="Griffitts J.S."/>
            <person name="Porter S.S."/>
        </authorList>
    </citation>
    <scope>NUCLEOTIDE SEQUENCE [LARGE SCALE GENOMIC DNA]</scope>
    <source>
        <strain evidence="15 16">M0641</strain>
    </source>
</reference>
<evidence type="ECO:0000256" key="4">
    <source>
        <dbReference type="ARBA" id="ARBA00022553"/>
    </source>
</evidence>
<evidence type="ECO:0000256" key="12">
    <source>
        <dbReference type="SAM" id="Phobius"/>
    </source>
</evidence>
<dbReference type="Pfam" id="PF00512">
    <property type="entry name" value="HisKA"/>
    <property type="match status" value="1"/>
</dbReference>
<dbReference type="InterPro" id="IPR036097">
    <property type="entry name" value="HisK_dim/P_sf"/>
</dbReference>
<feature type="transmembrane region" description="Helical" evidence="12">
    <location>
        <begin position="154"/>
        <end position="178"/>
    </location>
</feature>
<dbReference type="Proteomes" id="UP001433071">
    <property type="component" value="Unassembled WGS sequence"/>
</dbReference>
<name>A0ABV1YVI6_9HYPH</name>
<evidence type="ECO:0000256" key="7">
    <source>
        <dbReference type="ARBA" id="ARBA00022777"/>
    </source>
</evidence>
<keyword evidence="6 12" id="KW-0812">Transmembrane</keyword>
<feature type="domain" description="Histidine kinase" evidence="13">
    <location>
        <begin position="240"/>
        <end position="455"/>
    </location>
</feature>
<feature type="domain" description="HAMP" evidence="14">
    <location>
        <begin position="179"/>
        <end position="232"/>
    </location>
</feature>
<organism evidence="15 16">
    <name type="scientific">Mesorhizobium caraganae</name>
    <dbReference type="NCBI Taxonomy" id="483206"/>
    <lineage>
        <taxon>Bacteria</taxon>
        <taxon>Pseudomonadati</taxon>
        <taxon>Pseudomonadota</taxon>
        <taxon>Alphaproteobacteria</taxon>
        <taxon>Hyphomicrobiales</taxon>
        <taxon>Phyllobacteriaceae</taxon>
        <taxon>Mesorhizobium</taxon>
    </lineage>
</organism>
<comment type="catalytic activity">
    <reaction evidence="1">
        <text>ATP + protein L-histidine = ADP + protein N-phospho-L-histidine.</text>
        <dbReference type="EC" id="2.7.13.3"/>
    </reaction>
</comment>
<evidence type="ECO:0000259" key="13">
    <source>
        <dbReference type="PROSITE" id="PS50109"/>
    </source>
</evidence>
<evidence type="ECO:0000256" key="5">
    <source>
        <dbReference type="ARBA" id="ARBA00022679"/>
    </source>
</evidence>
<evidence type="ECO:0000256" key="11">
    <source>
        <dbReference type="SAM" id="MobiDB-lite"/>
    </source>
</evidence>
<dbReference type="CDD" id="cd00075">
    <property type="entry name" value="HATPase"/>
    <property type="match status" value="1"/>
</dbReference>
<evidence type="ECO:0000256" key="10">
    <source>
        <dbReference type="ARBA" id="ARBA00023136"/>
    </source>
</evidence>
<dbReference type="EMBL" id="JAMYQB010000004">
    <property type="protein sequence ID" value="MER9403768.1"/>
    <property type="molecule type" value="Genomic_DNA"/>
</dbReference>
<keyword evidence="8 12" id="KW-1133">Transmembrane helix</keyword>
<evidence type="ECO:0000256" key="1">
    <source>
        <dbReference type="ARBA" id="ARBA00000085"/>
    </source>
</evidence>
<dbReference type="Gene3D" id="1.10.287.130">
    <property type="match status" value="1"/>
</dbReference>
<dbReference type="PANTHER" id="PTHR45436">
    <property type="entry name" value="SENSOR HISTIDINE KINASE YKOH"/>
    <property type="match status" value="1"/>
</dbReference>
<dbReference type="SMART" id="SM00304">
    <property type="entry name" value="HAMP"/>
    <property type="match status" value="1"/>
</dbReference>
<dbReference type="SUPFAM" id="SSF47384">
    <property type="entry name" value="Homodimeric domain of signal transducing histidine kinase"/>
    <property type="match status" value="1"/>
</dbReference>
<comment type="caution">
    <text evidence="15">The sequence shown here is derived from an EMBL/GenBank/DDBJ whole genome shotgun (WGS) entry which is preliminary data.</text>
</comment>
<gene>
    <name evidence="15" type="ORF">NKI36_06855</name>
</gene>
<dbReference type="PROSITE" id="PS50109">
    <property type="entry name" value="HIS_KIN"/>
    <property type="match status" value="1"/>
</dbReference>
<evidence type="ECO:0000256" key="9">
    <source>
        <dbReference type="ARBA" id="ARBA00023012"/>
    </source>
</evidence>
<dbReference type="SUPFAM" id="SSF55874">
    <property type="entry name" value="ATPase domain of HSP90 chaperone/DNA topoisomerase II/histidine kinase"/>
    <property type="match status" value="1"/>
</dbReference>
<feature type="region of interest" description="Disordered" evidence="11">
    <location>
        <begin position="459"/>
        <end position="486"/>
    </location>
</feature>
<keyword evidence="7 15" id="KW-0418">Kinase</keyword>
<keyword evidence="5" id="KW-0808">Transferase</keyword>
<evidence type="ECO:0000313" key="15">
    <source>
        <dbReference type="EMBL" id="MER9403768.1"/>
    </source>
</evidence>
<dbReference type="Pfam" id="PF02518">
    <property type="entry name" value="HATPase_c"/>
    <property type="match status" value="1"/>
</dbReference>
<dbReference type="Gene3D" id="6.10.340.10">
    <property type="match status" value="1"/>
</dbReference>
<comment type="subcellular location">
    <subcellularLocation>
        <location evidence="2">Membrane</location>
    </subcellularLocation>
</comment>
<dbReference type="CDD" id="cd00082">
    <property type="entry name" value="HisKA"/>
    <property type="match status" value="1"/>
</dbReference>
<dbReference type="GO" id="GO:0016301">
    <property type="term" value="F:kinase activity"/>
    <property type="evidence" value="ECO:0007669"/>
    <property type="project" value="UniProtKB-KW"/>
</dbReference>
<dbReference type="Pfam" id="PF00672">
    <property type="entry name" value="HAMP"/>
    <property type="match status" value="1"/>
</dbReference>
<dbReference type="PANTHER" id="PTHR45436:SF8">
    <property type="entry name" value="HISTIDINE KINASE"/>
    <property type="match status" value="1"/>
</dbReference>
<dbReference type="InterPro" id="IPR003594">
    <property type="entry name" value="HATPase_dom"/>
</dbReference>
<sequence length="486" mass="51894">MKKTSASLLRSTPFRLALTFALLFVLAFILSGAIVYQLMSADLAERLDEGIKETYSVVAVTYSQSDQEDLVLAVDSHAALSPEKEQLFSLTDGNGNRLAGNFTAADLPDGFSDFAASLPGVAPGTLYRAWSGSVGPNSLTVAFSLSETEELDRIVLMSFGWATLIISGLGVAGGALLASRVQRRLDGIAATMDDVSNGRLDARIPLLGNGDDIDGVSSQVNTALERLASLVDGMRQVSADIAHDLKTPLNRLQMILEAATDKTTRGEAVADELAEAREESLQINETFDALLRIAQIEAGARKARFVDLDLNGVVESIGEIYADVAEDDGKSLSARIVPGAPCLVHGDRDLLTQLFANLVENALRHCPKATTIRLSVSRRADRIVAEVADNGPGIPAEEREKVFQRLYRLDTSRTTPGSGLGLSLVRAIADLHGASISLEDRHPGLAVIVGFPATKASLAQERGVSPDRERHTRASHCGAKAGRTKR</sequence>
<keyword evidence="10 12" id="KW-0472">Membrane</keyword>
<evidence type="ECO:0000259" key="14">
    <source>
        <dbReference type="PROSITE" id="PS50885"/>
    </source>
</evidence>
<dbReference type="SMART" id="SM00388">
    <property type="entry name" value="HisKA"/>
    <property type="match status" value="1"/>
</dbReference>
<evidence type="ECO:0000256" key="6">
    <source>
        <dbReference type="ARBA" id="ARBA00022692"/>
    </source>
</evidence>
<accession>A0ABV1YVI6</accession>
<evidence type="ECO:0000256" key="8">
    <source>
        <dbReference type="ARBA" id="ARBA00022989"/>
    </source>
</evidence>
<dbReference type="InterPro" id="IPR036890">
    <property type="entry name" value="HATPase_C_sf"/>
</dbReference>
<dbReference type="SMART" id="SM00387">
    <property type="entry name" value="HATPase_c"/>
    <property type="match status" value="1"/>
</dbReference>
<keyword evidence="4" id="KW-0597">Phosphoprotein</keyword>
<dbReference type="InterPro" id="IPR003661">
    <property type="entry name" value="HisK_dim/P_dom"/>
</dbReference>
<keyword evidence="16" id="KW-1185">Reference proteome</keyword>
<dbReference type="RefSeq" id="WP_352556863.1">
    <property type="nucleotide sequence ID" value="NZ_JAMYQB010000004.1"/>
</dbReference>